<keyword evidence="9" id="KW-0325">Glycoprotein</keyword>
<organism evidence="11 12">
    <name type="scientific">Galemys pyrenaicus</name>
    <name type="common">Iberian desman</name>
    <name type="synonym">Pyrenean desman</name>
    <dbReference type="NCBI Taxonomy" id="202257"/>
    <lineage>
        <taxon>Eukaryota</taxon>
        <taxon>Metazoa</taxon>
        <taxon>Chordata</taxon>
        <taxon>Craniata</taxon>
        <taxon>Vertebrata</taxon>
        <taxon>Euteleostomi</taxon>
        <taxon>Mammalia</taxon>
        <taxon>Eutheria</taxon>
        <taxon>Laurasiatheria</taxon>
        <taxon>Eulipotyphla</taxon>
        <taxon>Talpidae</taxon>
        <taxon>Galemys</taxon>
    </lineage>
</organism>
<comment type="caution">
    <text evidence="11">The sequence shown here is derived from an EMBL/GenBank/DDBJ whole genome shotgun (WGS) entry which is preliminary data.</text>
</comment>
<evidence type="ECO:0000256" key="10">
    <source>
        <dbReference type="SAM" id="SignalP"/>
    </source>
</evidence>
<comment type="similarity">
    <text evidence="2">Belongs to the IL-4/IL-13 family.</text>
</comment>
<dbReference type="PROSITE" id="PS00838">
    <property type="entry name" value="INTERLEUKIN_4_13"/>
    <property type="match status" value="1"/>
</dbReference>
<dbReference type="SMART" id="SM00190">
    <property type="entry name" value="IL4_13"/>
    <property type="match status" value="1"/>
</dbReference>
<keyword evidence="5" id="KW-0202">Cytokine</keyword>
<keyword evidence="12" id="KW-1185">Reference proteome</keyword>
<dbReference type="PRINTS" id="PR01929">
    <property type="entry name" value="INTRLEUKIN13"/>
</dbReference>
<proteinExistence type="inferred from homology"/>
<dbReference type="OrthoDB" id="9447464at2759"/>
<dbReference type="SUPFAM" id="SSF47266">
    <property type="entry name" value="4-helical cytokines"/>
    <property type="match status" value="1"/>
</dbReference>
<dbReference type="InterPro" id="IPR018096">
    <property type="entry name" value="IL-4/IL-13_CS"/>
</dbReference>
<feature type="signal peptide" evidence="10">
    <location>
        <begin position="1"/>
        <end position="19"/>
    </location>
</feature>
<dbReference type="AlphaFoldDB" id="A0A8J5ZNF4"/>
<comment type="subunit">
    <text evidence="3">Interacts with IL13RA2.</text>
</comment>
<dbReference type="GO" id="GO:0006955">
    <property type="term" value="P:immune response"/>
    <property type="evidence" value="ECO:0007669"/>
    <property type="project" value="InterPro"/>
</dbReference>
<evidence type="ECO:0000256" key="4">
    <source>
        <dbReference type="ARBA" id="ARBA00016752"/>
    </source>
</evidence>
<dbReference type="InterPro" id="IPR020470">
    <property type="entry name" value="IL-13"/>
</dbReference>
<evidence type="ECO:0000256" key="3">
    <source>
        <dbReference type="ARBA" id="ARBA00011337"/>
    </source>
</evidence>
<dbReference type="InterPro" id="IPR009079">
    <property type="entry name" value="4_helix_cytokine-like_core"/>
</dbReference>
<accession>A0A8J5ZNF4</accession>
<gene>
    <name evidence="11" type="ORF">J0S82_019367</name>
</gene>
<keyword evidence="7 10" id="KW-0732">Signal</keyword>
<sequence>MALWLTVLIALTCLGGITSPSPVSTSKPLKENQLKELITELNNITLNPKALLCNGSMVWSVNLTADVHFCAASESLKNVSNCSAIQKIQRMLYTICHNNTPKDKHSSSALVQDTKIEVIPFLNGLRKHLKQLFRHK</sequence>
<evidence type="ECO:0000256" key="8">
    <source>
        <dbReference type="ARBA" id="ARBA00023157"/>
    </source>
</evidence>
<dbReference type="PANTHER" id="PTHR48486">
    <property type="entry name" value="INTERLEUKIN-13"/>
    <property type="match status" value="1"/>
</dbReference>
<dbReference type="GO" id="GO:0005126">
    <property type="term" value="F:cytokine receptor binding"/>
    <property type="evidence" value="ECO:0007669"/>
    <property type="project" value="InterPro"/>
</dbReference>
<evidence type="ECO:0000256" key="5">
    <source>
        <dbReference type="ARBA" id="ARBA00022514"/>
    </source>
</evidence>
<dbReference type="GO" id="GO:0005615">
    <property type="term" value="C:extracellular space"/>
    <property type="evidence" value="ECO:0007669"/>
    <property type="project" value="UniProtKB-KW"/>
</dbReference>
<evidence type="ECO:0000256" key="9">
    <source>
        <dbReference type="ARBA" id="ARBA00023180"/>
    </source>
</evidence>
<name>A0A8J5ZNF4_GALPY</name>
<reference evidence="11" key="1">
    <citation type="journal article" date="2021" name="Evol. Appl.">
        <title>The genome of the Pyrenean desman and the effects of bottlenecks and inbreeding on the genomic landscape of an endangered species.</title>
        <authorList>
            <person name="Escoda L."/>
            <person name="Castresana J."/>
        </authorList>
    </citation>
    <scope>NUCLEOTIDE SEQUENCE</scope>
    <source>
        <strain evidence="11">IBE-C5619</strain>
    </source>
</reference>
<dbReference type="Pfam" id="PF03487">
    <property type="entry name" value="IL13"/>
    <property type="match status" value="1"/>
</dbReference>
<evidence type="ECO:0000313" key="12">
    <source>
        <dbReference type="Proteomes" id="UP000700334"/>
    </source>
</evidence>
<comment type="subcellular location">
    <subcellularLocation>
        <location evidence="1">Secreted</location>
    </subcellularLocation>
</comment>
<evidence type="ECO:0000256" key="7">
    <source>
        <dbReference type="ARBA" id="ARBA00022729"/>
    </source>
</evidence>
<dbReference type="EMBL" id="JAGFMF010012090">
    <property type="protein sequence ID" value="KAG8507821.1"/>
    <property type="molecule type" value="Genomic_DNA"/>
</dbReference>
<protein>
    <recommendedName>
        <fullName evidence="4">Interleukin-13</fullName>
    </recommendedName>
</protein>
<dbReference type="PANTHER" id="PTHR48486:SF1">
    <property type="entry name" value="INTERLEUKIN-13"/>
    <property type="match status" value="1"/>
</dbReference>
<feature type="chain" id="PRO_5035210626" description="Interleukin-13" evidence="10">
    <location>
        <begin position="20"/>
        <end position="136"/>
    </location>
</feature>
<evidence type="ECO:0000256" key="6">
    <source>
        <dbReference type="ARBA" id="ARBA00022525"/>
    </source>
</evidence>
<dbReference type="GO" id="GO:0005125">
    <property type="term" value="F:cytokine activity"/>
    <property type="evidence" value="ECO:0007669"/>
    <property type="project" value="UniProtKB-KW"/>
</dbReference>
<evidence type="ECO:0000256" key="2">
    <source>
        <dbReference type="ARBA" id="ARBA00009855"/>
    </source>
</evidence>
<evidence type="ECO:0000256" key="1">
    <source>
        <dbReference type="ARBA" id="ARBA00004613"/>
    </source>
</evidence>
<keyword evidence="6" id="KW-0964">Secreted</keyword>
<evidence type="ECO:0000313" key="11">
    <source>
        <dbReference type="EMBL" id="KAG8507821.1"/>
    </source>
</evidence>
<dbReference type="Gene3D" id="1.20.1250.10">
    <property type="match status" value="1"/>
</dbReference>
<dbReference type="Proteomes" id="UP000700334">
    <property type="component" value="Unassembled WGS sequence"/>
</dbReference>
<keyword evidence="8" id="KW-1015">Disulfide bond</keyword>
<dbReference type="InterPro" id="IPR001325">
    <property type="entry name" value="IL-4/IL-13"/>
</dbReference>